<evidence type="ECO:0000313" key="3">
    <source>
        <dbReference type="Proteomes" id="UP001630127"/>
    </source>
</evidence>
<gene>
    <name evidence="2" type="ORF">ACH5RR_025462</name>
</gene>
<name>A0ABD2Z327_9GENT</name>
<dbReference type="PANTHER" id="PTHR31973:SF191">
    <property type="entry name" value="OS05G0489400 PROTEIN"/>
    <property type="match status" value="1"/>
</dbReference>
<evidence type="ECO:0000259" key="1">
    <source>
        <dbReference type="Pfam" id="PF10551"/>
    </source>
</evidence>
<dbReference type="InterPro" id="IPR018289">
    <property type="entry name" value="MULE_transposase_dom"/>
</dbReference>
<comment type="caution">
    <text evidence="2">The sequence shown here is derived from an EMBL/GenBank/DDBJ whole genome shotgun (WGS) entry which is preliminary data.</text>
</comment>
<dbReference type="Pfam" id="PF10551">
    <property type="entry name" value="MULE"/>
    <property type="match status" value="1"/>
</dbReference>
<sequence length="440" mass="50522">MNGNKFFLSKDQGYRAKRLALSMIHGSKEDQYNKISDYIHEIKRSNPGTTVVLKLVDGPLFGLDGTFRKGPSGWMLLTVVGIDHNNGFFPIAYVACEGQNKDSWAWFLNLLKEDLMIERDYEWTLMSDKQKGIIQACEAVFSNADHRIQDKVEIDLDAAKWLDEKSPNEGTRAHFRTLPKCDMLFNNICESFNSKILDARKEFIVSMMEFFRKYITNRKQENRNRENARLKTNRFCPKFKKRMKKYIEHATTMIPQKANDTLYEVACPYAEELEISKEKALRRHLLMGKLKEPQGMCCSCLQSSQKKNGIDEKSSIVFAHNLVVPHWLHYITLQVNKRIKISKGEGTQEGPNQRDAQGAQEACVVAIPNSRKGKKARISKGKGKEVFDAFKRLYDALEILTCFTSAKEPDLYQVFSIEQSIPTHTSQPSKGKRNSRVKKA</sequence>
<feature type="domain" description="MULE transposase" evidence="1">
    <location>
        <begin position="62"/>
        <end position="148"/>
    </location>
</feature>
<proteinExistence type="predicted"/>
<accession>A0ABD2Z327</accession>
<dbReference type="EMBL" id="JBJUIK010000011">
    <property type="protein sequence ID" value="KAL3512745.1"/>
    <property type="molecule type" value="Genomic_DNA"/>
</dbReference>
<protein>
    <recommendedName>
        <fullName evidence="1">MULE transposase domain-containing protein</fullName>
    </recommendedName>
</protein>
<organism evidence="2 3">
    <name type="scientific">Cinchona calisaya</name>
    <dbReference type="NCBI Taxonomy" id="153742"/>
    <lineage>
        <taxon>Eukaryota</taxon>
        <taxon>Viridiplantae</taxon>
        <taxon>Streptophyta</taxon>
        <taxon>Embryophyta</taxon>
        <taxon>Tracheophyta</taxon>
        <taxon>Spermatophyta</taxon>
        <taxon>Magnoliopsida</taxon>
        <taxon>eudicotyledons</taxon>
        <taxon>Gunneridae</taxon>
        <taxon>Pentapetalae</taxon>
        <taxon>asterids</taxon>
        <taxon>lamiids</taxon>
        <taxon>Gentianales</taxon>
        <taxon>Rubiaceae</taxon>
        <taxon>Cinchonoideae</taxon>
        <taxon>Cinchoneae</taxon>
        <taxon>Cinchona</taxon>
    </lineage>
</organism>
<reference evidence="2 3" key="1">
    <citation type="submission" date="2024-11" db="EMBL/GenBank/DDBJ databases">
        <title>A near-complete genome assembly of Cinchona calisaya.</title>
        <authorList>
            <person name="Lian D.C."/>
            <person name="Zhao X.W."/>
            <person name="Wei L."/>
        </authorList>
    </citation>
    <scope>NUCLEOTIDE SEQUENCE [LARGE SCALE GENOMIC DNA]</scope>
    <source>
        <tissue evidence="2">Nenye</tissue>
    </source>
</reference>
<keyword evidence="3" id="KW-1185">Reference proteome</keyword>
<evidence type="ECO:0000313" key="2">
    <source>
        <dbReference type="EMBL" id="KAL3512745.1"/>
    </source>
</evidence>
<dbReference type="Proteomes" id="UP001630127">
    <property type="component" value="Unassembled WGS sequence"/>
</dbReference>
<dbReference type="PANTHER" id="PTHR31973">
    <property type="entry name" value="POLYPROTEIN, PUTATIVE-RELATED"/>
    <property type="match status" value="1"/>
</dbReference>
<dbReference type="AlphaFoldDB" id="A0ABD2Z327"/>